<name>A0A7Z7MUK5_9PROT</name>
<dbReference type="InterPro" id="IPR010743">
    <property type="entry name" value="Methionine_synth_MetW"/>
</dbReference>
<accession>A0A7Z7MUK5</accession>
<gene>
    <name evidence="1" type="ORF">SDENCHOL_10848</name>
</gene>
<proteinExistence type="predicted"/>
<dbReference type="Proteomes" id="UP000242886">
    <property type="component" value="Chromosome SDENCHOL"/>
</dbReference>
<dbReference type="CDD" id="cd02440">
    <property type="entry name" value="AdoMet_MTases"/>
    <property type="match status" value="1"/>
</dbReference>
<dbReference type="InterPro" id="IPR029063">
    <property type="entry name" value="SAM-dependent_MTases_sf"/>
</dbReference>
<evidence type="ECO:0000313" key="2">
    <source>
        <dbReference type="Proteomes" id="UP000242886"/>
    </source>
</evidence>
<dbReference type="Gene3D" id="3.40.50.150">
    <property type="entry name" value="Vaccinia Virus protein VP39"/>
    <property type="match status" value="1"/>
</dbReference>
<evidence type="ECO:0000313" key="1">
    <source>
        <dbReference type="EMBL" id="SMB23497.1"/>
    </source>
</evidence>
<organism evidence="1 2">
    <name type="scientific">Sterolibacterium denitrificans</name>
    <dbReference type="NCBI Taxonomy" id="157592"/>
    <lineage>
        <taxon>Bacteria</taxon>
        <taxon>Pseudomonadati</taxon>
        <taxon>Pseudomonadota</taxon>
        <taxon>Betaproteobacteria</taxon>
        <taxon>Nitrosomonadales</taxon>
        <taxon>Sterolibacteriaceae</taxon>
        <taxon>Sterolibacterium</taxon>
    </lineage>
</organism>
<dbReference type="AlphaFoldDB" id="A0A7Z7MUK5"/>
<dbReference type="NCBIfam" id="TIGR02081">
    <property type="entry name" value="metW"/>
    <property type="match status" value="1"/>
</dbReference>
<dbReference type="SUPFAM" id="SSF53335">
    <property type="entry name" value="S-adenosyl-L-methionine-dependent methyltransferases"/>
    <property type="match status" value="1"/>
</dbReference>
<sequence length="214" mass="24095">MSMSKSRPAPKASRESRPKPLGRADFEVIAGWVQPGESVLDLGCGDGSLLRMLIDERGARGYGVEIEDANVLKAIENGVNVIQSDLDTGLAIFVDASFDHVVLSRTLQTVRHTQGILLDMLRVGREAVVSFPNFGYWKNRLAVMGGRMPVSEDLPYEWYDTPNMRFFTMLDFEDLCRQMNLVVRDRQVLDEQGQLVTEEHDFLGSLAVYRLARE</sequence>
<dbReference type="Pfam" id="PF07021">
    <property type="entry name" value="MetW"/>
    <property type="match status" value="1"/>
</dbReference>
<reference evidence="1" key="1">
    <citation type="submission" date="2017-03" db="EMBL/GenBank/DDBJ databases">
        <authorList>
            <consortium name="AG Boll"/>
        </authorList>
    </citation>
    <scope>NUCLEOTIDE SEQUENCE [LARGE SCALE GENOMIC DNA]</scope>
    <source>
        <strain evidence="1">Chol</strain>
    </source>
</reference>
<protein>
    <submittedName>
        <fullName evidence="1">Methionine biosynthesis MetW</fullName>
    </submittedName>
</protein>
<keyword evidence="2" id="KW-1185">Reference proteome</keyword>
<dbReference type="EMBL" id="LT837803">
    <property type="protein sequence ID" value="SMB23497.1"/>
    <property type="molecule type" value="Genomic_DNA"/>
</dbReference>